<evidence type="ECO:0000313" key="3">
    <source>
        <dbReference type="Proteomes" id="UP000604825"/>
    </source>
</evidence>
<dbReference type="OrthoDB" id="690257at2759"/>
<dbReference type="EMBL" id="CAJGYO010000018">
    <property type="protein sequence ID" value="CAD6337594.1"/>
    <property type="molecule type" value="Genomic_DNA"/>
</dbReference>
<sequence length="165" mass="18420">MLFMDDSTAEETRNRKRARLTPSAGDVVDQISGLELLGDARDAVRMSALSRRWLGLWKRVATLSFISWSVWEATDVEECAALMQYVSSINDALALCTQSGCAIERLAISYTRHSPHPDDPYQDDMPPASVNAFRNGVGGIRDPDGERYLERLMPASVDAIQGWIW</sequence>
<accession>A0A811S9K0</accession>
<gene>
    <name evidence="2" type="ORF">NCGR_LOCUS61692</name>
</gene>
<evidence type="ECO:0000313" key="2">
    <source>
        <dbReference type="EMBL" id="CAD6337594.1"/>
    </source>
</evidence>
<dbReference type="Proteomes" id="UP000604825">
    <property type="component" value="Unassembled WGS sequence"/>
</dbReference>
<keyword evidence="3" id="KW-1185">Reference proteome</keyword>
<name>A0A811S9K0_9POAL</name>
<organism evidence="2 3">
    <name type="scientific">Miscanthus lutarioriparius</name>
    <dbReference type="NCBI Taxonomy" id="422564"/>
    <lineage>
        <taxon>Eukaryota</taxon>
        <taxon>Viridiplantae</taxon>
        <taxon>Streptophyta</taxon>
        <taxon>Embryophyta</taxon>
        <taxon>Tracheophyta</taxon>
        <taxon>Spermatophyta</taxon>
        <taxon>Magnoliopsida</taxon>
        <taxon>Liliopsida</taxon>
        <taxon>Poales</taxon>
        <taxon>Poaceae</taxon>
        <taxon>PACMAD clade</taxon>
        <taxon>Panicoideae</taxon>
        <taxon>Andropogonodae</taxon>
        <taxon>Andropogoneae</taxon>
        <taxon>Saccharinae</taxon>
        <taxon>Miscanthus</taxon>
    </lineage>
</organism>
<feature type="region of interest" description="Disordered" evidence="1">
    <location>
        <begin position="1"/>
        <end position="20"/>
    </location>
</feature>
<evidence type="ECO:0000256" key="1">
    <source>
        <dbReference type="SAM" id="MobiDB-lite"/>
    </source>
</evidence>
<proteinExistence type="predicted"/>
<protein>
    <submittedName>
        <fullName evidence="2">Uncharacterized protein</fullName>
    </submittedName>
</protein>
<comment type="caution">
    <text evidence="2">The sequence shown here is derived from an EMBL/GenBank/DDBJ whole genome shotgun (WGS) entry which is preliminary data.</text>
</comment>
<dbReference type="AlphaFoldDB" id="A0A811S9K0"/>
<reference evidence="2" key="1">
    <citation type="submission" date="2020-10" db="EMBL/GenBank/DDBJ databases">
        <authorList>
            <person name="Han B."/>
            <person name="Lu T."/>
            <person name="Zhao Q."/>
            <person name="Huang X."/>
            <person name="Zhao Y."/>
        </authorList>
    </citation>
    <scope>NUCLEOTIDE SEQUENCE</scope>
</reference>